<dbReference type="NCBIfam" id="TIGR01733">
    <property type="entry name" value="AA-adenyl-dom"/>
    <property type="match status" value="3"/>
</dbReference>
<dbReference type="InterPro" id="IPR023213">
    <property type="entry name" value="CAT-like_dom_sf"/>
</dbReference>
<dbReference type="OrthoDB" id="9765680at2"/>
<feature type="domain" description="Ketosynthase family 3 (KS3)" evidence="14">
    <location>
        <begin position="3158"/>
        <end position="3581"/>
    </location>
</feature>
<dbReference type="GO" id="GO:0047527">
    <property type="term" value="F:2,3-dihydroxybenzoate-serine ligase activity"/>
    <property type="evidence" value="ECO:0007669"/>
    <property type="project" value="TreeGrafter"/>
</dbReference>
<organism evidence="15 16">
    <name type="scientific">Paenibacillus agilis</name>
    <dbReference type="NCBI Taxonomy" id="3020863"/>
    <lineage>
        <taxon>Bacteria</taxon>
        <taxon>Bacillati</taxon>
        <taxon>Bacillota</taxon>
        <taxon>Bacilli</taxon>
        <taxon>Bacillales</taxon>
        <taxon>Paenibacillaceae</taxon>
        <taxon>Paenibacillus</taxon>
    </lineage>
</organism>
<dbReference type="NCBIfam" id="NF003417">
    <property type="entry name" value="PRK04813.1"/>
    <property type="match status" value="3"/>
</dbReference>
<keyword evidence="5" id="KW-0808">Transferase</keyword>
<dbReference type="SUPFAM" id="SSF52151">
    <property type="entry name" value="FabD/lysophospholipase-like"/>
    <property type="match status" value="2"/>
</dbReference>
<evidence type="ECO:0000256" key="9">
    <source>
        <dbReference type="ARBA" id="ARBA00023194"/>
    </source>
</evidence>
<dbReference type="CDD" id="cd00833">
    <property type="entry name" value="PKS"/>
    <property type="match status" value="2"/>
</dbReference>
<dbReference type="PROSITE" id="PS00606">
    <property type="entry name" value="KS3_1"/>
    <property type="match status" value="1"/>
</dbReference>
<dbReference type="RefSeq" id="WP_144986387.1">
    <property type="nucleotide sequence ID" value="NZ_VNJK01000001.1"/>
</dbReference>
<dbReference type="InterPro" id="IPR018201">
    <property type="entry name" value="Ketoacyl_synth_AS"/>
</dbReference>
<dbReference type="Pfam" id="PF02801">
    <property type="entry name" value="Ketoacyl-synt_C"/>
    <property type="match status" value="2"/>
</dbReference>
<feature type="region of interest" description="Disordered" evidence="12">
    <location>
        <begin position="3106"/>
        <end position="3129"/>
    </location>
</feature>
<comment type="similarity">
    <text evidence="11">In the C-terminal section; belongs to the NRP synthetase family.</text>
</comment>
<dbReference type="InterPro" id="IPR032821">
    <property type="entry name" value="PKS_assoc"/>
</dbReference>
<dbReference type="InterPro" id="IPR009081">
    <property type="entry name" value="PP-bd_ACP"/>
</dbReference>
<evidence type="ECO:0000256" key="11">
    <source>
        <dbReference type="ARBA" id="ARBA00029443"/>
    </source>
</evidence>
<dbReference type="Gene3D" id="3.30.300.30">
    <property type="match status" value="3"/>
</dbReference>
<dbReference type="InterPro" id="IPR010071">
    <property type="entry name" value="AA_adenyl_dom"/>
</dbReference>
<feature type="domain" description="Carrier" evidence="13">
    <location>
        <begin position="3968"/>
        <end position="4043"/>
    </location>
</feature>
<dbReference type="Gene3D" id="3.30.559.30">
    <property type="entry name" value="Nonribosomal peptide synthetase, condensation domain"/>
    <property type="match status" value="3"/>
</dbReference>
<dbReference type="InterPro" id="IPR016035">
    <property type="entry name" value="Acyl_Trfase/lysoPLipase"/>
</dbReference>
<feature type="domain" description="Carrier" evidence="13">
    <location>
        <begin position="5017"/>
        <end position="5091"/>
    </location>
</feature>
<dbReference type="SUPFAM" id="SSF47336">
    <property type="entry name" value="ACP-like"/>
    <property type="match status" value="5"/>
</dbReference>
<proteinExistence type="inferred from homology"/>
<evidence type="ECO:0000256" key="5">
    <source>
        <dbReference type="ARBA" id="ARBA00022679"/>
    </source>
</evidence>
<gene>
    <name evidence="15" type="ORF">FPZ44_00500</name>
</gene>
<evidence type="ECO:0000259" key="14">
    <source>
        <dbReference type="PROSITE" id="PS52004"/>
    </source>
</evidence>
<dbReference type="PROSITE" id="PS50075">
    <property type="entry name" value="CARRIER"/>
    <property type="match status" value="5"/>
</dbReference>
<dbReference type="Gene3D" id="3.40.50.980">
    <property type="match status" value="6"/>
</dbReference>
<dbReference type="InterPro" id="IPR020841">
    <property type="entry name" value="PKS_Beta-ketoAc_synthase_dom"/>
</dbReference>
<dbReference type="GO" id="GO:0009366">
    <property type="term" value="C:enterobactin synthetase complex"/>
    <property type="evidence" value="ECO:0007669"/>
    <property type="project" value="TreeGrafter"/>
</dbReference>
<dbReference type="Proteomes" id="UP000318102">
    <property type="component" value="Unassembled WGS sequence"/>
</dbReference>
<dbReference type="SUPFAM" id="SSF56801">
    <property type="entry name" value="Acetyl-CoA synthetase-like"/>
    <property type="match status" value="3"/>
</dbReference>
<comment type="caution">
    <text evidence="15">The sequence shown here is derived from an EMBL/GenBank/DDBJ whole genome shotgun (WGS) entry which is preliminary data.</text>
</comment>
<dbReference type="InterPro" id="IPR045851">
    <property type="entry name" value="AMP-bd_C_sf"/>
</dbReference>
<sequence length="5582" mass="625319">MKMNSVELTETQKGIYFDCLVDNPLSYNISATIVIENLHEKHFENALKLVIGEQEALRSHLEIVNDYPLLVIHNEASVPLVKADISAAAGQKEELLRGMFEEELATKFDLTAAPLFRVKLIKFESNKHLFIICIHHIVADGLSLEMLKKKLIDYYNKLVKKEPFVYKRDTSYSAYISKENTKLTSGGYSKQKQYWLDKMEGAEPLALQPDYPARNKQQDIGKEKRFEIPASMMKQINEHSMQQEVTPFMFLLASFSVLMNQYTQNEDVVFASPFSHRPNLDVEETIGCFVSMLPMRFNIASEGTFSSILEQVSKEFIQVYKNIGYPNNLIMRDSQLIPMPGSPSILDVSFVYDIYEEVEGEHLDVSIVDQDVVTFPGSMMVVWNKTPEHDLIKVQYKPDMFSEHSMELFGQRFLKLLEVLVADVHITIKDIHLLLENEEENILSDFNQTVYFPYEPQHAIQLFESRVVKNPSNIALIEGQRKLSYAEVNAKANQLARAILKYKSKENESVGVQCQRSMELVISILAILKAGCTYVPIDPAYPAARKEYIFEDASISLLLTTDQLPTDSNWKVDYIFLNDAQTFSGDDSNLVEPLDPFSLAYIMYTSGSTGKPKGVMVENHSVVNTLLDLERRFPVQKGDVFLLKTAFTFDVSITELFGWFMGEGSLLILEPEGEKNPQLILNEIYNHQVTHINFVPTMFRLFLELFDIDANVAMLQSLKWIFVGGEAVTPDILQKFYALNTNIKLENVYGPTECTIWVSHYSLQDYTGSANIPIGQPLNESRWYVVGKHDNLQPIGIPGELCLSGVGLARGYLNLEELTKEKFVLNPFFREGIDQDCYRYMYRTGDQVRWLPSGTIEYLGRIDFQVKVRGVRLEVTEIENVMSEYEGIIQAVVVVKKQGNNPAMLCAYYLSEQEIPVTELKAHLSKQLPSYMIPTYFVHKTELPHNNSGKIDRNALKKDVQFLAADSHADYIPPTTEMESVIAAAWQETLSIPQVSLDDNFFDIGGNSLTLIQLHNKLRKRLSVDFSITLFFQHPTIRLLAEHFTKEETETITNRESHFTRDDKIVRKDIAIIGISVHVPGADSVHEFWDNLKNDKESIHFYTDEELKDLGIPVDVIQSPNYVKAKGRINDIDNFDAPFFDYTPGEVRMMSPQLRHLYQGTWEALEDAGYYPGSTSSRIGMFIGGSDDFEWYRNVLFADNDYSEKYQAFTLSTNHFLATRIAYKLNIKGPVYSALTGCSTTLVTPHLACQSLILGECDLAVAGGITIELPNEGGYFYEDGMMFSPDGHCRPFDAKAQGTMFSNGMGLVVLKRLDEALADGDQIYAVIKGSAINNDGNHKIGFLAPSVEGQADVIQQAYRVAGIDPETVSYVEAHGTGTSLGDPIEVESLTKAFASDKKQFCLLGSVKGNVGHTDTAAGVVGLAKVALSMKHQYIPGTVNYNEPNPKIDFANTPFSVTNHGLAWGDMEMKQNIIRAGINSFGVGGTNAHMVLEQAPTTGDSSPDDKVNLLLFSAKSTSSLAATSNNVVNYLLHAKETSLSDAAWTLQVGRQPFTYRKSLVVNESFYSDPNHVLQALGESVVTEAALGNGPVYFMFSGQGSQYQGMGRDLYYSAERSAISSLFKRHIDHVYSCLADAERAAFIEIIYGDQNPQLINQTEYSQFALFATSYALAKSLMDIGIQPAGMLGHSIGEVTAATVAGVFELKDAVDIVRFRGQVMQKQPPGVMLAVMADAQVVKPVLEADVSLALENTTNSCVVGGSEEAISRCEKQLEKLGWKCMRVKTSHAFHTPMMADAAREFQAKLATYSLQEPKIPIVSNTTGTWVQPLEMTSVEYWSKHILEPVQFAKNLSEVLKQERIVGIEVGAGRTLSTFARQHEQHAAGKHSFINLIRHPQEVDNDVEYINKKLGDIWSAGVEIDWYACKGSAVRRRVSLPTYAFEKMSFPINIQTASAPLVLAQEPIELPNRYIAAAGISPIRENKGDILDLVTEAYKSVFGFDSIQAEQNFFALGGDSLKAVSLSSSIKHYIGVKVDVGDLFKYPSPGALASYLNTSTVQTSNAMRIRTADKRDYYPLSSAQSRMFALSLLDKDSVAYNLPSVTRIKGRLDKERLEQTFAKLIQRHESLRTSFHIQDNQPVQIIHPTADVPIAYSSKEVSSDNDIYPLVHSFIQPFDLEQRPLFRIELVNIGEDHSLLLFDLHHIIADGTSVETITRDFNQLYFGGELPTMLQYKDYAVWQQDYLKSQEMKQHRDYWLDQLGDDLPTLELPLDYKRPAVKEFVGGRIHFGLDKQLSAKLIEFAQATESTLFMVLLSAWNVLLSRYSGQEDVIVGTPVTGRTQDEVKDTVGMFINMLAMRNFPQHDKTFISFLHEVKGNALRAYEHQSYQFDDLVEQLQLKRELNRNALFDVSFDFQNMELHDLEVDNIRFTPIPFDTKTAAYDLVMTCQEDKKNQIIGGFLEYSSSIFAKATAERMIESFKCILQHVMEDQEALLWHINLVSPEAKQIMIHDLNDTALEYNPSLSIQQMFERNVTNHPDKVALLTAGGGQFTYQALNEKANALAWHLIQLGVQADSVVGIMPERDEHLLIAILAVLKAGGAYVPIDPNFPKERINYMLSASDINVLITSNALQESLEYDGTIVDYTSQGIYHNNSSNPTPLVDKGRLACVIFTSGSTGKPKGVMVNEGSMVNFIQDILHRNIFEHEDDRVICVTTLSFDIFGFESLVPLCTGHSIYLADELEQMDPALANQKIVEHNVTHILSTVSRIKAFVENPEFAQALKQLRCILSGGENYPLALLQELQQRSQAKLFNMYGPTETTIWSTTKELTHADSINIGMPIANTQAYIMNPAGKLQPIGVFGELYIAGNGLARGYLNNEEETNHKFVTVSELPHTRLYRTGDRARMNEKGEIELLGRLDTQIKIRGYRIELAEIEKVILSHSRIRQAVVTVMDDKLGNKHLVLHYCTRDAGASSNEDSSWLKLWLKEQLPHYMIPSYYSHLEEMPVLPNGKINKNALQIPVEQSVSVEKEVILPSSNLERELLACWKEVLNLNQISIRDNFFDVGGNSLGLILVNNKLTSILGRSIPLLQMFQYPTIESLVKSLKETEILDTTTSTNVSSSTSASASANTNTNTNVSAGVGTGPSISDEIITHASASTPYKKTASRDIAVIGMACKFPGANNTEEFWHNILNGVESITNFTDEELLQSGIDADTLSNPKYVRAKGYLDGIEYFDSDFFDYPYQESNMMDPQIRILHQCVWEALEHGGYNSSTYAGKIGLFAGSGSSLPWMTRFLGRQHDFLSAFEALTLNEKDYLTTRVSYKLNLKGPSFNIQTACSTSLVAIHQAIQSLINGESDMAIAGGVSISYPRKEGYLWHEGMILSKDGHCRPFSDDSSGTVSGNGCGLVLLKPLDAAKRDGDAIYAVIKGSAINNDGTEKIGYTAPSVTGQAHVIDASLRHAGVPAEDICYLEAHGTGTKLGDPIEIEALKQAWHTNKRNYCAIGSVKANIGHLDAAAGVAGFIKTVLMLHHRTIPPQIHFNKTNPMIDMENSPFYISTEAKSLKASEQTLRAGVSSFGIGGTNVHVIVEQPPLEHKNSLSETINILPFSARTETALSVTSQEVVSYLQETDALNLSDAAWTLQVGRKAFEYRKVLVVKDSLRRHNDEAIADFVSSPTAKLDDITRTVVFIYPDEDSYSFGMGRDLYVSAYNSKGSEIYKSYVDQVLSRLPREEREVLKQVLRGDERYINEDNTINRHLAVFAIGYALAKTLIHVGVMPGFSYGQRIGQLSAMAVAGVLSLEEAIAQLKSHRVHHVHQMDEIAASLNGELSDRRLPRTTLITSAERLEETLADQKALLITLGAPSLLTAGDLEGVYSAEVHKSLHLIEHSKESKESVSSSDVVHFNQVLGSIWCYGIDIDWQALKGDAIRRRIPLPTYVFDKKYHDHDVSLFQMSGGGQHQNNPNVSTVGLVPAGELDREEATTQLLARIWQETLGCDEVRPEDDFFILGGHSLKAITLAAQIQKSFSVDMPLTDIFNRPRFQQMVEWLLNNRAEQHSTTITAIEKKDYYAVSSAQKRMYVVNEMVGEAVPYNLASIYLVEGLVDKEQFKSVIDELVRRHEALRTRFIMIDGEAVQIIEDEVPSIVEFGTSTEEQIHAELQSYVVPFDLSQAPLMRVRLTSLSEEKHVLFIDMHHIITDQSSIAILLKEIAALYSGQALPEISIQYKDFAAWQNQSFAGKEHEQQIAYWKGEFSGEIPKLDLITDFRRPRIQSYEGKSMTFDIGEEQSAHIHQWSKEQGVTPYMIFMAGLKLLLWKSTGQTDLVVGTGISGRRHADLDMVVGMFVNTLAIRSQINKELTMAEYVHDVKQKMIKAYDNQDCQYEMLVELLDLPKDLSRNPLFDVVLNYINMGTEELSINNAVLTPWELDDIDSKFDMTWTILDKDGRFELELEYKSTLFKHETIESFGHRLLLILSAITAQSDKKVTELSIVSPTERQWLLHDLNQTATDYPRNQSIVQLFEEQVELHGQRTALLWDDEEISYSELNERANLLAYQLAKKQVKHGDYVAILLERGPLQIISILAVLKCGGTYVPIDPESPEARINFILQDSAACLLLTESAFVSSTTSTTPRLLLDDNEHLSETNEDKQDSRNGTFPCGYAEDTVYVMYTSGSTGMPKGTIITHRNVIRVVKETNFATVLPTDRLLQLSNYAFDGSVFDIFGALLNGASLVLISKQDAIEISKLAAFIEEKGITTFFVTTALFNMLVDWDVTCLNDVRKVLIGGEAASLSHVKKALNALGPGRIVNGYGPTESTFFATYYPIDYIADDVQSVPIGYPLANTTLYILDEEGQLTPSNVPGELYIGGDGVGKGYLNRNELTEQKFIDNPFEDGGKLYRTGDRVWRMPSGEIGFIERVDFQIKIRGFRVELGEIENHIKNIAGVQEVIVIAQKDKAGSLYIAAYYTLDEGVHVEPVQIRSLLADTIPDYMIPARIKRMERLPLTLNGKIDRRALPEIEQQIGRSLAHAQDAARNEAEQIILSQMQQVLDNSQIGIKDDFFRSGGQSIKAIALVQALAKLDITVMVNEIFQYPTVEGLAALPSVKQRFAHPVESAMKRSKSVIVEGFATLNEQQQRLLVEHVSRTCSMVSSLLTSSARIAEFPLSPVQLVHTTLGSSGSGFTTYVDGDLEEQQLKQILRKVICDHQLLHCAMKEAVSTESIALTDSTRSLVWSECDISGVQLLLEKHIPYLDLREYTQQTRDLVIEQLGSALLSQDYQIGALPWRLCCVRVSQQSHYVIWGFDHAAFDGMSAEVIRHHIQIEATGDEHVQQSGESESPQKYKDYVSLLQAGPQGIQETDIIARFALDAWNDNNHLVMEKLAAMRHRNDKEVHLNIPLLHVDGEDLWWFSFELVVQLLRAYTGVRDIPLAIVNYGRSYQDTDFYNCVGEFLDMIPLVIGEEQPRSNSLERMQYCRDHAINFLSLLYDAKLAEKFPDVVSLLLSAYQSNEQLKQLVLFNFQGFVSKQERHAFEQALGERDGDRLAACMVTVNYDEEYLRISIDCSSGIDTDLLNDIMETKLLAHSERLSTDKFAEVENG</sequence>
<dbReference type="GO" id="GO:0005829">
    <property type="term" value="C:cytosol"/>
    <property type="evidence" value="ECO:0007669"/>
    <property type="project" value="TreeGrafter"/>
</dbReference>
<keyword evidence="7" id="KW-0276">Fatty acid metabolism</keyword>
<protein>
    <submittedName>
        <fullName evidence="15">Amino acid adenylation domain-containing protein</fullName>
    </submittedName>
</protein>
<evidence type="ECO:0000256" key="10">
    <source>
        <dbReference type="ARBA" id="ARBA00023268"/>
    </source>
</evidence>
<dbReference type="CDD" id="cd05930">
    <property type="entry name" value="A_NRPS"/>
    <property type="match status" value="2"/>
</dbReference>
<evidence type="ECO:0000256" key="7">
    <source>
        <dbReference type="ARBA" id="ARBA00022832"/>
    </source>
</evidence>
<dbReference type="Gene3D" id="3.30.70.250">
    <property type="entry name" value="Malonyl-CoA ACP transacylase, ACP-binding"/>
    <property type="match status" value="1"/>
</dbReference>
<evidence type="ECO:0000259" key="13">
    <source>
        <dbReference type="PROSITE" id="PS50075"/>
    </source>
</evidence>
<dbReference type="Gene3D" id="2.30.38.10">
    <property type="entry name" value="Luciferase, Domain 3"/>
    <property type="match status" value="3"/>
</dbReference>
<dbReference type="InterPro" id="IPR020806">
    <property type="entry name" value="PKS_PP-bd"/>
</dbReference>
<dbReference type="Gene3D" id="3.30.70.3290">
    <property type="match status" value="1"/>
</dbReference>
<evidence type="ECO:0000256" key="12">
    <source>
        <dbReference type="SAM" id="MobiDB-lite"/>
    </source>
</evidence>
<dbReference type="PANTHER" id="PTHR45527">
    <property type="entry name" value="NONRIBOSOMAL PEPTIDE SYNTHETASE"/>
    <property type="match status" value="1"/>
</dbReference>
<dbReference type="GO" id="GO:0031177">
    <property type="term" value="F:phosphopantetheine binding"/>
    <property type="evidence" value="ECO:0007669"/>
    <property type="project" value="InterPro"/>
</dbReference>
<keyword evidence="6" id="KW-0677">Repeat</keyword>
<evidence type="ECO:0000256" key="6">
    <source>
        <dbReference type="ARBA" id="ARBA00022737"/>
    </source>
</evidence>
<dbReference type="Pfam" id="PF00668">
    <property type="entry name" value="Condensation"/>
    <property type="match status" value="3"/>
</dbReference>
<dbReference type="InterPro" id="IPR014030">
    <property type="entry name" value="Ketoacyl_synth_N"/>
</dbReference>
<dbReference type="EMBL" id="VNJK01000001">
    <property type="protein sequence ID" value="TVX91666.1"/>
    <property type="molecule type" value="Genomic_DNA"/>
</dbReference>
<dbReference type="Pfam" id="PF00698">
    <property type="entry name" value="Acyl_transf_1"/>
    <property type="match status" value="1"/>
</dbReference>
<dbReference type="InterPro" id="IPR016036">
    <property type="entry name" value="Malonyl_transacylase_ACP-bd"/>
</dbReference>
<name>A0A559IVP8_9BACL</name>
<dbReference type="Pfam" id="PF00550">
    <property type="entry name" value="PP-binding"/>
    <property type="match status" value="5"/>
</dbReference>
<evidence type="ECO:0000256" key="8">
    <source>
        <dbReference type="ARBA" id="ARBA00023098"/>
    </source>
</evidence>
<dbReference type="Pfam" id="PF00109">
    <property type="entry name" value="ketoacyl-synt"/>
    <property type="match status" value="2"/>
</dbReference>
<keyword evidence="16" id="KW-1185">Reference proteome</keyword>
<dbReference type="CDD" id="cd12117">
    <property type="entry name" value="A_NRPS_Srf_like"/>
    <property type="match status" value="1"/>
</dbReference>
<dbReference type="InterPro" id="IPR014031">
    <property type="entry name" value="Ketoacyl_synth_C"/>
</dbReference>
<dbReference type="Pfam" id="PF00501">
    <property type="entry name" value="AMP-binding"/>
    <property type="match status" value="3"/>
</dbReference>
<dbReference type="FunFam" id="3.40.50.980:FF:000001">
    <property type="entry name" value="Non-ribosomal peptide synthetase"/>
    <property type="match status" value="3"/>
</dbReference>
<feature type="domain" description="Ketosynthase family 3 (KS3)" evidence="14">
    <location>
        <begin position="1067"/>
        <end position="1493"/>
    </location>
</feature>
<dbReference type="Pfam" id="PF16197">
    <property type="entry name" value="KAsynt_C_assoc"/>
    <property type="match status" value="2"/>
</dbReference>
<dbReference type="SMART" id="SM00825">
    <property type="entry name" value="PKS_KS"/>
    <property type="match status" value="2"/>
</dbReference>
<dbReference type="InterPro" id="IPR014043">
    <property type="entry name" value="Acyl_transferase_dom"/>
</dbReference>
<dbReference type="InterPro" id="IPR036736">
    <property type="entry name" value="ACP-like_sf"/>
</dbReference>
<dbReference type="PROSITE" id="PS52004">
    <property type="entry name" value="KS3_2"/>
    <property type="match status" value="2"/>
</dbReference>
<keyword evidence="3" id="KW-0596">Phosphopantetheine</keyword>
<evidence type="ECO:0000256" key="1">
    <source>
        <dbReference type="ARBA" id="ARBA00001957"/>
    </source>
</evidence>
<dbReference type="GO" id="GO:0006633">
    <property type="term" value="P:fatty acid biosynthetic process"/>
    <property type="evidence" value="ECO:0007669"/>
    <property type="project" value="InterPro"/>
</dbReference>
<dbReference type="Gene3D" id="1.10.1200.10">
    <property type="entry name" value="ACP-like"/>
    <property type="match status" value="5"/>
</dbReference>
<dbReference type="GO" id="GO:0009239">
    <property type="term" value="P:enterobactin biosynthetic process"/>
    <property type="evidence" value="ECO:0007669"/>
    <property type="project" value="TreeGrafter"/>
</dbReference>
<evidence type="ECO:0000256" key="4">
    <source>
        <dbReference type="ARBA" id="ARBA00022553"/>
    </source>
</evidence>
<dbReference type="Pfam" id="PF13193">
    <property type="entry name" value="AMP-binding_C"/>
    <property type="match status" value="2"/>
</dbReference>
<feature type="domain" description="Carrier" evidence="13">
    <location>
        <begin position="3026"/>
        <end position="3101"/>
    </location>
</feature>
<dbReference type="GO" id="GO:0004315">
    <property type="term" value="F:3-oxoacyl-[acyl-carrier-protein] synthase activity"/>
    <property type="evidence" value="ECO:0007669"/>
    <property type="project" value="InterPro"/>
</dbReference>
<dbReference type="FunFam" id="3.40.47.10:FF:000042">
    <property type="entry name" value="Polyketide synthase Pks13"/>
    <property type="match status" value="2"/>
</dbReference>
<dbReference type="InterPro" id="IPR000873">
    <property type="entry name" value="AMP-dep_synth/lig_dom"/>
</dbReference>
<dbReference type="SUPFAM" id="SSF53901">
    <property type="entry name" value="Thiolase-like"/>
    <property type="match status" value="2"/>
</dbReference>
<dbReference type="InterPro" id="IPR016039">
    <property type="entry name" value="Thiolase-like"/>
</dbReference>
<evidence type="ECO:0000256" key="3">
    <source>
        <dbReference type="ARBA" id="ARBA00022450"/>
    </source>
</evidence>
<comment type="cofactor">
    <cofactor evidence="1">
        <name>pantetheine 4'-phosphate</name>
        <dbReference type="ChEBI" id="CHEBI:47942"/>
    </cofactor>
</comment>
<dbReference type="InterPro" id="IPR001227">
    <property type="entry name" value="Ac_transferase_dom_sf"/>
</dbReference>
<reference evidence="15 16" key="1">
    <citation type="submission" date="2019-07" db="EMBL/GenBank/DDBJ databases">
        <authorList>
            <person name="Kim J."/>
        </authorList>
    </citation>
    <scope>NUCLEOTIDE SEQUENCE [LARGE SCALE GENOMIC DNA]</scope>
    <source>
        <strain evidence="15 16">N4</strain>
    </source>
</reference>
<dbReference type="Gene3D" id="1.10.1240.100">
    <property type="match status" value="1"/>
</dbReference>
<dbReference type="InterPro" id="IPR001242">
    <property type="entry name" value="Condensation_dom"/>
</dbReference>
<accession>A0A559IVP8</accession>
<dbReference type="GO" id="GO:0043041">
    <property type="term" value="P:amino acid activation for nonribosomal peptide biosynthetic process"/>
    <property type="evidence" value="ECO:0007669"/>
    <property type="project" value="TreeGrafter"/>
</dbReference>
<feature type="domain" description="Carrier" evidence="13">
    <location>
        <begin position="1973"/>
        <end position="2052"/>
    </location>
</feature>
<dbReference type="InterPro" id="IPR020845">
    <property type="entry name" value="AMP-binding_CS"/>
</dbReference>
<keyword evidence="10" id="KW-0511">Multifunctional enzyme</keyword>
<evidence type="ECO:0000313" key="16">
    <source>
        <dbReference type="Proteomes" id="UP000318102"/>
    </source>
</evidence>
<dbReference type="SUPFAM" id="SSF55048">
    <property type="entry name" value="Probable ACP-binding domain of malonyl-CoA ACP transacylase"/>
    <property type="match status" value="1"/>
</dbReference>
<comment type="similarity">
    <text evidence="2">Belongs to the ATP-dependent AMP-binding enzyme family.</text>
</comment>
<keyword evidence="9" id="KW-0045">Antibiotic biosynthesis</keyword>
<dbReference type="SUPFAM" id="SSF52777">
    <property type="entry name" value="CoA-dependent acyltransferases"/>
    <property type="match status" value="7"/>
</dbReference>
<keyword evidence="8" id="KW-0443">Lipid metabolism</keyword>
<dbReference type="PROSITE" id="PS00455">
    <property type="entry name" value="AMP_BINDING"/>
    <property type="match status" value="3"/>
</dbReference>
<dbReference type="PANTHER" id="PTHR45527:SF1">
    <property type="entry name" value="FATTY ACID SYNTHASE"/>
    <property type="match status" value="1"/>
</dbReference>
<dbReference type="CDD" id="cd19531">
    <property type="entry name" value="LCL_NRPS-like"/>
    <property type="match status" value="2"/>
</dbReference>
<dbReference type="InterPro" id="IPR025110">
    <property type="entry name" value="AMP-bd_C"/>
</dbReference>
<keyword evidence="4" id="KW-0597">Phosphoprotein</keyword>
<dbReference type="SMART" id="SM00823">
    <property type="entry name" value="PKS_PP"/>
    <property type="match status" value="4"/>
</dbReference>
<dbReference type="Gene3D" id="3.40.366.10">
    <property type="entry name" value="Malonyl-Coenzyme A Acyl Carrier Protein, domain 2"/>
    <property type="match status" value="2"/>
</dbReference>
<dbReference type="SMART" id="SM00827">
    <property type="entry name" value="PKS_AT"/>
    <property type="match status" value="1"/>
</dbReference>
<dbReference type="Gene3D" id="3.30.559.10">
    <property type="entry name" value="Chloramphenicol acetyltransferase-like domain"/>
    <property type="match status" value="4"/>
</dbReference>
<feature type="domain" description="Carrier" evidence="13">
    <location>
        <begin position="973"/>
        <end position="1048"/>
    </location>
</feature>
<evidence type="ECO:0000256" key="2">
    <source>
        <dbReference type="ARBA" id="ARBA00006432"/>
    </source>
</evidence>
<evidence type="ECO:0000313" key="15">
    <source>
        <dbReference type="EMBL" id="TVX91666.1"/>
    </source>
</evidence>
<dbReference type="Gene3D" id="3.40.47.10">
    <property type="match status" value="2"/>
</dbReference>